<dbReference type="PANTHER" id="PTHR11157">
    <property type="entry name" value="FATTY ACID ACYL TRANSFERASE-RELATED"/>
    <property type="match status" value="1"/>
</dbReference>
<dbReference type="Pfam" id="PF01151">
    <property type="entry name" value="ELO"/>
    <property type="match status" value="1"/>
</dbReference>
<feature type="transmembrane region" description="Helical" evidence="10">
    <location>
        <begin position="173"/>
        <end position="195"/>
    </location>
</feature>
<keyword evidence="7 10" id="KW-0443">Lipid metabolism</keyword>
<dbReference type="GO" id="GO:0005789">
    <property type="term" value="C:endoplasmic reticulum membrane"/>
    <property type="evidence" value="ECO:0007669"/>
    <property type="project" value="TreeGrafter"/>
</dbReference>
<dbReference type="GO" id="GO:0009922">
    <property type="term" value="F:fatty acid elongase activity"/>
    <property type="evidence" value="ECO:0007669"/>
    <property type="project" value="UniProtKB-EC"/>
</dbReference>
<feature type="transmembrane region" description="Helical" evidence="10">
    <location>
        <begin position="73"/>
        <end position="98"/>
    </location>
</feature>
<organism evidence="12">
    <name type="scientific">Sinonovacula constricta</name>
    <name type="common">Razor clam</name>
    <dbReference type="NCBI Taxonomy" id="98310"/>
    <lineage>
        <taxon>Eukaryota</taxon>
        <taxon>Metazoa</taxon>
        <taxon>Spiralia</taxon>
        <taxon>Lophotrochozoa</taxon>
        <taxon>Mollusca</taxon>
        <taxon>Bivalvia</taxon>
        <taxon>Autobranchia</taxon>
        <taxon>Heteroconchia</taxon>
        <taxon>Euheterodonta</taxon>
        <taxon>Imparidentia</taxon>
        <taxon>Neoheterodontei</taxon>
        <taxon>Cardiida</taxon>
        <taxon>Tellinoidea</taxon>
        <taxon>Solecurtidae</taxon>
        <taxon>Sinonovacula</taxon>
    </lineage>
</organism>
<dbReference type="GO" id="GO:0034625">
    <property type="term" value="P:fatty acid elongation, monounsaturated fatty acid"/>
    <property type="evidence" value="ECO:0007669"/>
    <property type="project" value="TreeGrafter"/>
</dbReference>
<evidence type="ECO:0000256" key="4">
    <source>
        <dbReference type="ARBA" id="ARBA00022692"/>
    </source>
</evidence>
<feature type="transmembrane region" description="Helical" evidence="10">
    <location>
        <begin position="118"/>
        <end position="138"/>
    </location>
</feature>
<name>A0A4Y5JSY5_SINCO</name>
<evidence type="ECO:0000256" key="7">
    <source>
        <dbReference type="ARBA" id="ARBA00023098"/>
    </source>
</evidence>
<feature type="transmembrane region" description="Helical" evidence="10">
    <location>
        <begin position="236"/>
        <end position="257"/>
    </location>
</feature>
<keyword evidence="2 10" id="KW-0444">Lipid biosynthesis</keyword>
<feature type="transmembrane region" description="Helical" evidence="10">
    <location>
        <begin position="35"/>
        <end position="52"/>
    </location>
</feature>
<evidence type="ECO:0000256" key="8">
    <source>
        <dbReference type="ARBA" id="ARBA00023136"/>
    </source>
</evidence>
<reference evidence="12" key="1">
    <citation type="journal article" date="2019" name="Biochim Biophys Acta Mol Cell Biol Lipids">
        <title>Biosynthesis of long-chain polyunsaturated fatty acids in the razor clam Sinonovacula constricta: Characterization of four fatty acyl elongases and a novel desaturase capacity.</title>
        <authorList>
            <person name="Ran Z."/>
            <person name="Xu J."/>
            <person name="Liao K."/>
            <person name="Monroig O."/>
            <person name="Navarro J.C."/>
            <person name="Oboh A."/>
            <person name="Jin M."/>
            <person name="Zhou Q."/>
            <person name="Zhou C."/>
            <person name="Tocher D.R."/>
            <person name="Yan X."/>
        </authorList>
    </citation>
    <scope>NUCLEOTIDE SEQUENCE</scope>
</reference>
<dbReference type="GO" id="GO:0019367">
    <property type="term" value="P:fatty acid elongation, saturated fatty acid"/>
    <property type="evidence" value="ECO:0007669"/>
    <property type="project" value="TreeGrafter"/>
</dbReference>
<dbReference type="PROSITE" id="PS01188">
    <property type="entry name" value="ELO"/>
    <property type="match status" value="1"/>
</dbReference>
<dbReference type="EC" id="2.3.1.199" evidence="10"/>
<proteinExistence type="evidence at transcript level"/>
<dbReference type="GO" id="GO:0030148">
    <property type="term" value="P:sphingolipid biosynthetic process"/>
    <property type="evidence" value="ECO:0007669"/>
    <property type="project" value="TreeGrafter"/>
</dbReference>
<feature type="transmembrane region" description="Helical" evidence="10">
    <location>
        <begin position="150"/>
        <end position="167"/>
    </location>
</feature>
<comment type="similarity">
    <text evidence="10">Belongs to the ELO family.</text>
</comment>
<comment type="catalytic activity">
    <reaction evidence="10">
        <text>a very-long-chain acyl-CoA + malonyl-CoA + H(+) = a very-long-chain 3-oxoacyl-CoA + CO2 + CoA</text>
        <dbReference type="Rhea" id="RHEA:32727"/>
        <dbReference type="ChEBI" id="CHEBI:15378"/>
        <dbReference type="ChEBI" id="CHEBI:16526"/>
        <dbReference type="ChEBI" id="CHEBI:57287"/>
        <dbReference type="ChEBI" id="CHEBI:57384"/>
        <dbReference type="ChEBI" id="CHEBI:90725"/>
        <dbReference type="ChEBI" id="CHEBI:90736"/>
        <dbReference type="EC" id="2.3.1.199"/>
    </reaction>
</comment>
<feature type="compositionally biased region" description="Polar residues" evidence="11">
    <location>
        <begin position="275"/>
        <end position="290"/>
    </location>
</feature>
<protein>
    <recommendedName>
        <fullName evidence="10">Elongation of very long chain fatty acids protein</fullName>
        <ecNumber evidence="10">2.3.1.199</ecNumber>
    </recommendedName>
    <alternativeName>
        <fullName evidence="10">Very-long-chain 3-oxoacyl-CoA synthase</fullName>
    </alternativeName>
</protein>
<evidence type="ECO:0000313" key="12">
    <source>
        <dbReference type="EMBL" id="QCF41170.1"/>
    </source>
</evidence>
<keyword evidence="8 10" id="KW-0472">Membrane</keyword>
<evidence type="ECO:0000256" key="2">
    <source>
        <dbReference type="ARBA" id="ARBA00022516"/>
    </source>
</evidence>
<accession>A0A4Y5JSY5</accession>
<keyword evidence="5 10" id="KW-0276">Fatty acid metabolism</keyword>
<feature type="transmembrane region" description="Helical" evidence="10">
    <location>
        <begin position="207"/>
        <end position="224"/>
    </location>
</feature>
<keyword evidence="4 10" id="KW-0812">Transmembrane</keyword>
<dbReference type="PANTHER" id="PTHR11157:SF126">
    <property type="entry name" value="ELONGATION OF VERY LONG CHAIN FATTY ACIDS PROTEIN"/>
    <property type="match status" value="1"/>
</dbReference>
<dbReference type="InterPro" id="IPR030457">
    <property type="entry name" value="ELO_CS"/>
</dbReference>
<evidence type="ECO:0000256" key="5">
    <source>
        <dbReference type="ARBA" id="ARBA00022832"/>
    </source>
</evidence>
<evidence type="ECO:0000256" key="10">
    <source>
        <dbReference type="RuleBase" id="RU361115"/>
    </source>
</evidence>
<comment type="subcellular location">
    <subcellularLocation>
        <location evidence="1">Membrane</location>
        <topology evidence="1">Multi-pass membrane protein</topology>
    </subcellularLocation>
</comment>
<feature type="compositionally biased region" description="Basic residues" evidence="11">
    <location>
        <begin position="299"/>
        <end position="310"/>
    </location>
</feature>
<evidence type="ECO:0000256" key="9">
    <source>
        <dbReference type="ARBA" id="ARBA00023160"/>
    </source>
</evidence>
<evidence type="ECO:0000256" key="11">
    <source>
        <dbReference type="SAM" id="MobiDB-lite"/>
    </source>
</evidence>
<feature type="region of interest" description="Disordered" evidence="11">
    <location>
        <begin position="266"/>
        <end position="310"/>
    </location>
</feature>
<evidence type="ECO:0000256" key="1">
    <source>
        <dbReference type="ARBA" id="ARBA00004141"/>
    </source>
</evidence>
<dbReference type="GO" id="GO:0034626">
    <property type="term" value="P:fatty acid elongation, polyunsaturated fatty acid"/>
    <property type="evidence" value="ECO:0007669"/>
    <property type="project" value="TreeGrafter"/>
</dbReference>
<dbReference type="AlphaFoldDB" id="A0A4Y5JSY5"/>
<evidence type="ECO:0000256" key="6">
    <source>
        <dbReference type="ARBA" id="ARBA00022989"/>
    </source>
</evidence>
<evidence type="ECO:0000256" key="3">
    <source>
        <dbReference type="ARBA" id="ARBA00022679"/>
    </source>
</evidence>
<dbReference type="GO" id="GO:0042761">
    <property type="term" value="P:very long-chain fatty acid biosynthetic process"/>
    <property type="evidence" value="ECO:0007669"/>
    <property type="project" value="TreeGrafter"/>
</dbReference>
<sequence>MAVPVVSELYNKFQEAQKYADPRTKDWPMLWSNPIPVWILTASYLVFVLYAGPRFMQNRKPYSLQGFMVVYNLGLVVMSTWMFIEIILSITALEYNWLCAPYNEETRKDPREYRLANILWYYGISKAIELMDTVLMVLRKKNNQITFLHVFHHATMLNIWWWVPTFIPGGQTWFGSCLNCLVHVVMYSYYGLAVIPSLRDKLWWKKYITTFQLVQFVITFSHSAQTYVTGCDFPLWGQYLLMGYMLIMLCLFGNFYIQSYINRKSKSHPKKTDTNGHISESWEQNGTANGNGKYVNRNSKSHKNGVVKRH</sequence>
<keyword evidence="9 10" id="KW-0275">Fatty acid biosynthesis</keyword>
<keyword evidence="6 10" id="KW-1133">Transmembrane helix</keyword>
<dbReference type="EMBL" id="MK134691">
    <property type="protein sequence ID" value="QCF41170.1"/>
    <property type="molecule type" value="mRNA"/>
</dbReference>
<keyword evidence="3 10" id="KW-0808">Transferase</keyword>
<dbReference type="InterPro" id="IPR002076">
    <property type="entry name" value="ELO_fam"/>
</dbReference>